<dbReference type="GO" id="GO:0006825">
    <property type="term" value="P:copper ion transport"/>
    <property type="evidence" value="ECO:0007669"/>
    <property type="project" value="InterPro"/>
</dbReference>
<dbReference type="Gene3D" id="3.30.70.100">
    <property type="match status" value="1"/>
</dbReference>
<dbReference type="InterPro" id="IPR036163">
    <property type="entry name" value="HMA_dom_sf"/>
</dbReference>
<sequence>MTCGHCVAAVSAEIGAIEGVRDVRVTLETGAVAVDSDAPLDRDAVAAAVDEAGYTLA</sequence>
<protein>
    <submittedName>
        <fullName evidence="2">Copper-transporting ATPase</fullName>
    </submittedName>
</protein>
<comment type="caution">
    <text evidence="2">The sequence shown here is derived from an EMBL/GenBank/DDBJ whole genome shotgun (WGS) entry which is preliminary data.</text>
</comment>
<evidence type="ECO:0000313" key="3">
    <source>
        <dbReference type="Proteomes" id="UP000473525"/>
    </source>
</evidence>
<keyword evidence="3" id="KW-1185">Reference proteome</keyword>
<dbReference type="EMBL" id="WSEK01000004">
    <property type="protein sequence ID" value="MVQ49453.1"/>
    <property type="molecule type" value="Genomic_DNA"/>
</dbReference>
<reference evidence="2 3" key="1">
    <citation type="submission" date="2019-12" db="EMBL/GenBank/DDBJ databases">
        <authorList>
            <person name="Huq M.A."/>
        </authorList>
    </citation>
    <scope>NUCLEOTIDE SEQUENCE [LARGE SCALE GENOMIC DNA]</scope>
    <source>
        <strain evidence="2 3">MAH-18</strain>
    </source>
</reference>
<organism evidence="2 3">
    <name type="scientific">Nocardioides agri</name>
    <dbReference type="NCBI Taxonomy" id="2682843"/>
    <lineage>
        <taxon>Bacteria</taxon>
        <taxon>Bacillati</taxon>
        <taxon>Actinomycetota</taxon>
        <taxon>Actinomycetes</taxon>
        <taxon>Propionibacteriales</taxon>
        <taxon>Nocardioidaceae</taxon>
        <taxon>Nocardioides</taxon>
    </lineage>
</organism>
<dbReference type="InterPro" id="IPR006121">
    <property type="entry name" value="HMA_dom"/>
</dbReference>
<dbReference type="InterPro" id="IPR000428">
    <property type="entry name" value="Cu-bd"/>
</dbReference>
<name>A0A6L6XRS0_9ACTN</name>
<dbReference type="PRINTS" id="PR00944">
    <property type="entry name" value="CUEXPORT"/>
</dbReference>
<dbReference type="Pfam" id="PF00403">
    <property type="entry name" value="HMA"/>
    <property type="match status" value="1"/>
</dbReference>
<dbReference type="GO" id="GO:0005507">
    <property type="term" value="F:copper ion binding"/>
    <property type="evidence" value="ECO:0007669"/>
    <property type="project" value="InterPro"/>
</dbReference>
<dbReference type="PROSITE" id="PS50846">
    <property type="entry name" value="HMA_2"/>
    <property type="match status" value="1"/>
</dbReference>
<dbReference type="CDD" id="cd00371">
    <property type="entry name" value="HMA"/>
    <property type="match status" value="1"/>
</dbReference>
<gene>
    <name evidence="2" type="ORF">GON03_09685</name>
</gene>
<proteinExistence type="predicted"/>
<feature type="domain" description="HMA" evidence="1">
    <location>
        <begin position="1"/>
        <end position="57"/>
    </location>
</feature>
<dbReference type="SUPFAM" id="SSF55008">
    <property type="entry name" value="HMA, heavy metal-associated domain"/>
    <property type="match status" value="1"/>
</dbReference>
<dbReference type="AlphaFoldDB" id="A0A6L6XRS0"/>
<accession>A0A6L6XRS0</accession>
<evidence type="ECO:0000259" key="1">
    <source>
        <dbReference type="PROSITE" id="PS50846"/>
    </source>
</evidence>
<dbReference type="Proteomes" id="UP000473525">
    <property type="component" value="Unassembled WGS sequence"/>
</dbReference>
<evidence type="ECO:0000313" key="2">
    <source>
        <dbReference type="EMBL" id="MVQ49453.1"/>
    </source>
</evidence>